<sequence length="125" mass="13773">MTTAVVSREFIRFLIVGASNTLVAYGAYLLLVNWLPYPIAWGIGYLLGIGSGYVANALFVFKKPLRGRSALAFFCVYLAQYLVSILLLKVALEVLLLPHWLAAIGVIVLTIPPTFLFIRIALNSK</sequence>
<keyword evidence="5 6" id="KW-0472">Membrane</keyword>
<dbReference type="Proteomes" id="UP001355056">
    <property type="component" value="Unassembled WGS sequence"/>
</dbReference>
<keyword evidence="3 6" id="KW-0812">Transmembrane</keyword>
<feature type="transmembrane region" description="Helical" evidence="6">
    <location>
        <begin position="71"/>
        <end position="88"/>
    </location>
</feature>
<proteinExistence type="inferred from homology"/>
<evidence type="ECO:0000259" key="7">
    <source>
        <dbReference type="Pfam" id="PF04138"/>
    </source>
</evidence>
<dbReference type="Pfam" id="PF04138">
    <property type="entry name" value="GtrA_DPMS_TM"/>
    <property type="match status" value="1"/>
</dbReference>
<keyword evidence="9" id="KW-1185">Reference proteome</keyword>
<gene>
    <name evidence="8" type="ORF">SNE34_09025</name>
</gene>
<evidence type="ECO:0000256" key="2">
    <source>
        <dbReference type="ARBA" id="ARBA00009399"/>
    </source>
</evidence>
<dbReference type="RefSeq" id="WP_332616654.1">
    <property type="nucleotide sequence ID" value="NZ_JAXGFP010000004.1"/>
</dbReference>
<evidence type="ECO:0000256" key="1">
    <source>
        <dbReference type="ARBA" id="ARBA00004141"/>
    </source>
</evidence>
<comment type="similarity">
    <text evidence="2">Belongs to the GtrA family.</text>
</comment>
<name>A0ABU7YZ20_9GAMM</name>
<protein>
    <submittedName>
        <fullName evidence="8">GtrA family protein</fullName>
    </submittedName>
</protein>
<keyword evidence="4 6" id="KW-1133">Transmembrane helix</keyword>
<reference evidence="8 9" key="1">
    <citation type="journal article" date="2016" name="Int. J. Syst. Evol. Microbiol.">
        <title>Lysobacter erysipheiresistens sp. nov., an antagonist of powdery mildew, isolated from tobacco-cultivated soil.</title>
        <authorList>
            <person name="Xie B."/>
            <person name="Li T."/>
            <person name="Lin X."/>
            <person name="Wang C.J."/>
            <person name="Chen Y.J."/>
            <person name="Liu W.J."/>
            <person name="Zhao Z.W."/>
        </authorList>
    </citation>
    <scope>NUCLEOTIDE SEQUENCE [LARGE SCALE GENOMIC DNA]</scope>
    <source>
        <strain evidence="8 9">RS-LYSO-3</strain>
    </source>
</reference>
<evidence type="ECO:0000256" key="6">
    <source>
        <dbReference type="SAM" id="Phobius"/>
    </source>
</evidence>
<feature type="transmembrane region" description="Helical" evidence="6">
    <location>
        <begin position="37"/>
        <end position="59"/>
    </location>
</feature>
<accession>A0ABU7YZ20</accession>
<dbReference type="PANTHER" id="PTHR38459">
    <property type="entry name" value="PROPHAGE BACTOPRENOL-LINKED GLUCOSE TRANSLOCASE HOMOLOG"/>
    <property type="match status" value="1"/>
</dbReference>
<evidence type="ECO:0000313" key="9">
    <source>
        <dbReference type="Proteomes" id="UP001355056"/>
    </source>
</evidence>
<feature type="transmembrane region" description="Helical" evidence="6">
    <location>
        <begin position="12"/>
        <end position="31"/>
    </location>
</feature>
<dbReference type="InterPro" id="IPR051401">
    <property type="entry name" value="GtrA_CellWall_Glycosyl"/>
</dbReference>
<evidence type="ECO:0000256" key="4">
    <source>
        <dbReference type="ARBA" id="ARBA00022989"/>
    </source>
</evidence>
<dbReference type="InterPro" id="IPR007267">
    <property type="entry name" value="GtrA_DPMS_TM"/>
</dbReference>
<comment type="caution">
    <text evidence="8">The sequence shown here is derived from an EMBL/GenBank/DDBJ whole genome shotgun (WGS) entry which is preliminary data.</text>
</comment>
<dbReference type="PANTHER" id="PTHR38459:SF1">
    <property type="entry name" value="PROPHAGE BACTOPRENOL-LINKED GLUCOSE TRANSLOCASE HOMOLOG"/>
    <property type="match status" value="1"/>
</dbReference>
<organism evidence="8 9">
    <name type="scientific">Novilysobacter erysipheiresistens</name>
    <dbReference type="NCBI Taxonomy" id="1749332"/>
    <lineage>
        <taxon>Bacteria</taxon>
        <taxon>Pseudomonadati</taxon>
        <taxon>Pseudomonadota</taxon>
        <taxon>Gammaproteobacteria</taxon>
        <taxon>Lysobacterales</taxon>
        <taxon>Lysobacteraceae</taxon>
        <taxon>Novilysobacter</taxon>
    </lineage>
</organism>
<feature type="domain" description="GtrA/DPMS transmembrane" evidence="7">
    <location>
        <begin position="12"/>
        <end position="119"/>
    </location>
</feature>
<comment type="subcellular location">
    <subcellularLocation>
        <location evidence="1">Membrane</location>
        <topology evidence="1">Multi-pass membrane protein</topology>
    </subcellularLocation>
</comment>
<evidence type="ECO:0000313" key="8">
    <source>
        <dbReference type="EMBL" id="MEG3184151.1"/>
    </source>
</evidence>
<dbReference type="EMBL" id="JAXGFP010000004">
    <property type="protein sequence ID" value="MEG3184151.1"/>
    <property type="molecule type" value="Genomic_DNA"/>
</dbReference>
<evidence type="ECO:0000256" key="3">
    <source>
        <dbReference type="ARBA" id="ARBA00022692"/>
    </source>
</evidence>
<evidence type="ECO:0000256" key="5">
    <source>
        <dbReference type="ARBA" id="ARBA00023136"/>
    </source>
</evidence>
<feature type="transmembrane region" description="Helical" evidence="6">
    <location>
        <begin position="100"/>
        <end position="122"/>
    </location>
</feature>